<evidence type="ECO:0000313" key="1">
    <source>
        <dbReference type="EMBL" id="MCW9708587.1"/>
    </source>
</evidence>
<protein>
    <submittedName>
        <fullName evidence="1">Four helix bundle protein</fullName>
    </submittedName>
</protein>
<dbReference type="InterPro" id="IPR012657">
    <property type="entry name" value="23S_rRNA-intervening_sequence"/>
</dbReference>
<keyword evidence="2" id="KW-1185">Reference proteome</keyword>
<dbReference type="PANTHER" id="PTHR38471">
    <property type="entry name" value="FOUR HELIX BUNDLE PROTEIN"/>
    <property type="match status" value="1"/>
</dbReference>
<gene>
    <name evidence="1" type="ORF">J6I44_17125</name>
</gene>
<dbReference type="PANTHER" id="PTHR38471:SF2">
    <property type="entry name" value="FOUR HELIX BUNDLE PROTEIN"/>
    <property type="match status" value="1"/>
</dbReference>
<dbReference type="Pfam" id="PF05635">
    <property type="entry name" value="23S_rRNA_IVP"/>
    <property type="match status" value="1"/>
</dbReference>
<dbReference type="NCBIfam" id="TIGR02436">
    <property type="entry name" value="four helix bundle protein"/>
    <property type="match status" value="1"/>
</dbReference>
<dbReference type="InterPro" id="IPR036583">
    <property type="entry name" value="23S_rRNA_IVS_sf"/>
</dbReference>
<organism evidence="1 2">
    <name type="scientific">Fodinibius salsisoli</name>
    <dbReference type="NCBI Taxonomy" id="2820877"/>
    <lineage>
        <taxon>Bacteria</taxon>
        <taxon>Pseudomonadati</taxon>
        <taxon>Balneolota</taxon>
        <taxon>Balneolia</taxon>
        <taxon>Balneolales</taxon>
        <taxon>Balneolaceae</taxon>
        <taxon>Fodinibius</taxon>
    </lineage>
</organism>
<dbReference type="EMBL" id="JAGGJA010000014">
    <property type="protein sequence ID" value="MCW9708587.1"/>
    <property type="molecule type" value="Genomic_DNA"/>
</dbReference>
<proteinExistence type="predicted"/>
<dbReference type="CDD" id="cd16377">
    <property type="entry name" value="23S_rRNA_IVP_like"/>
    <property type="match status" value="1"/>
</dbReference>
<dbReference type="Gene3D" id="1.20.1440.60">
    <property type="entry name" value="23S rRNA-intervening sequence"/>
    <property type="match status" value="1"/>
</dbReference>
<comment type="caution">
    <text evidence="1">The sequence shown here is derived from an EMBL/GenBank/DDBJ whole genome shotgun (WGS) entry which is preliminary data.</text>
</comment>
<dbReference type="Proteomes" id="UP001207918">
    <property type="component" value="Unassembled WGS sequence"/>
</dbReference>
<evidence type="ECO:0000313" key="2">
    <source>
        <dbReference type="Proteomes" id="UP001207918"/>
    </source>
</evidence>
<reference evidence="1 2" key="1">
    <citation type="submission" date="2021-03" db="EMBL/GenBank/DDBJ databases">
        <title>Aliifodinibius sp. nov., a new bacterium isolated from saline soil.</title>
        <authorList>
            <person name="Galisteo C."/>
            <person name="De La Haba R."/>
            <person name="Sanchez-Porro C."/>
            <person name="Ventosa A."/>
        </authorList>
    </citation>
    <scope>NUCLEOTIDE SEQUENCE [LARGE SCALE GENOMIC DNA]</scope>
    <source>
        <strain evidence="1 2">1BSP15-2V2</strain>
    </source>
</reference>
<dbReference type="NCBIfam" id="NF008912">
    <property type="entry name" value="PRK12275.1-6"/>
    <property type="match status" value="1"/>
</dbReference>
<name>A0ABT3PRV4_9BACT</name>
<dbReference type="SUPFAM" id="SSF158446">
    <property type="entry name" value="IVS-encoded protein-like"/>
    <property type="match status" value="1"/>
</dbReference>
<sequence length="104" mass="12101">MNLSVQLYEELKECKDFNLKDQIQRATVSIPSNIAEGFERRTNKDFIKFLYISKASAGEVRTQLYLCKKIGLIPPSRCDELIEVTKKISAMIYNLIQTRYENFS</sequence>
<accession>A0ABT3PRV4</accession>